<dbReference type="Proteomes" id="UP001239994">
    <property type="component" value="Unassembled WGS sequence"/>
</dbReference>
<proteinExistence type="predicted"/>
<feature type="compositionally biased region" description="Basic residues" evidence="1">
    <location>
        <begin position="24"/>
        <end position="40"/>
    </location>
</feature>
<feature type="compositionally biased region" description="Polar residues" evidence="1">
    <location>
        <begin position="65"/>
        <end position="85"/>
    </location>
</feature>
<organism evidence="2 3">
    <name type="scientific">Electrophorus voltai</name>
    <dbReference type="NCBI Taxonomy" id="2609070"/>
    <lineage>
        <taxon>Eukaryota</taxon>
        <taxon>Metazoa</taxon>
        <taxon>Chordata</taxon>
        <taxon>Craniata</taxon>
        <taxon>Vertebrata</taxon>
        <taxon>Euteleostomi</taxon>
        <taxon>Actinopterygii</taxon>
        <taxon>Neopterygii</taxon>
        <taxon>Teleostei</taxon>
        <taxon>Ostariophysi</taxon>
        <taxon>Gymnotiformes</taxon>
        <taxon>Gymnotoidei</taxon>
        <taxon>Gymnotidae</taxon>
        <taxon>Electrophorus</taxon>
    </lineage>
</organism>
<accession>A0AAD8Z7M5</accession>
<feature type="region of interest" description="Disordered" evidence="1">
    <location>
        <begin position="1"/>
        <end position="89"/>
    </location>
</feature>
<gene>
    <name evidence="2" type="ORF">P4O66_011004</name>
</gene>
<sequence length="110" mass="12046">MARTQRCVGSLDGRGRRSGAMMRGARRGTLRQLPARRRGRCQGWGGPPQEEAEGEQEQGGAQPESSTARPQRYSSESRKGSTSGKDTAKESVVELCWEHWTLPASSKAPF</sequence>
<dbReference type="AlphaFoldDB" id="A0AAD8Z7M5"/>
<feature type="non-terminal residue" evidence="2">
    <location>
        <position position="1"/>
    </location>
</feature>
<evidence type="ECO:0000313" key="2">
    <source>
        <dbReference type="EMBL" id="KAK1794099.1"/>
    </source>
</evidence>
<evidence type="ECO:0000256" key="1">
    <source>
        <dbReference type="SAM" id="MobiDB-lite"/>
    </source>
</evidence>
<reference evidence="2" key="1">
    <citation type="submission" date="2023-03" db="EMBL/GenBank/DDBJ databases">
        <title>Electrophorus voltai genome.</title>
        <authorList>
            <person name="Bian C."/>
        </authorList>
    </citation>
    <scope>NUCLEOTIDE SEQUENCE</scope>
    <source>
        <strain evidence="2">CB-2022</strain>
        <tissue evidence="2">Muscle</tissue>
    </source>
</reference>
<name>A0AAD8Z7M5_9TELE</name>
<protein>
    <submittedName>
        <fullName evidence="2">Uncharacterized protein</fullName>
    </submittedName>
</protein>
<comment type="caution">
    <text evidence="2">The sequence shown here is derived from an EMBL/GenBank/DDBJ whole genome shotgun (WGS) entry which is preliminary data.</text>
</comment>
<evidence type="ECO:0000313" key="3">
    <source>
        <dbReference type="Proteomes" id="UP001239994"/>
    </source>
</evidence>
<dbReference type="EMBL" id="JAROKS010000017">
    <property type="protein sequence ID" value="KAK1794099.1"/>
    <property type="molecule type" value="Genomic_DNA"/>
</dbReference>
<keyword evidence="3" id="KW-1185">Reference proteome</keyword>